<reference evidence="7" key="1">
    <citation type="journal article" date="2021" name="BMC Genomics">
        <title>Chromosome-level genome assembly and manually-curated proteome of model necrotroph Parastagonospora nodorum Sn15 reveals a genome-wide trove of candidate effector homologs, and redundancy of virulence-related functions within an accessory chromosome.</title>
        <authorList>
            <person name="Bertazzoni S."/>
            <person name="Jones D.A.B."/>
            <person name="Phan H.T."/>
            <person name="Tan K.-C."/>
            <person name="Hane J.K."/>
        </authorList>
    </citation>
    <scope>NUCLEOTIDE SEQUENCE [LARGE SCALE GENOMIC DNA]</scope>
    <source>
        <strain evidence="7">SN15 / ATCC MYA-4574 / FGSC 10173)</strain>
    </source>
</reference>
<evidence type="ECO:0000313" key="7">
    <source>
        <dbReference type="Proteomes" id="UP000663193"/>
    </source>
</evidence>
<dbReference type="InterPro" id="IPR006913">
    <property type="entry name" value="CENP-V/GFA"/>
</dbReference>
<dbReference type="Proteomes" id="UP000663193">
    <property type="component" value="Chromosome 19"/>
</dbReference>
<evidence type="ECO:0000256" key="2">
    <source>
        <dbReference type="ARBA" id="ARBA00022723"/>
    </source>
</evidence>
<dbReference type="SUPFAM" id="SSF51316">
    <property type="entry name" value="Mss4-like"/>
    <property type="match status" value="1"/>
</dbReference>
<organism evidence="6 7">
    <name type="scientific">Phaeosphaeria nodorum (strain SN15 / ATCC MYA-4574 / FGSC 10173)</name>
    <name type="common">Glume blotch fungus</name>
    <name type="synonym">Parastagonospora nodorum</name>
    <dbReference type="NCBI Taxonomy" id="321614"/>
    <lineage>
        <taxon>Eukaryota</taxon>
        <taxon>Fungi</taxon>
        <taxon>Dikarya</taxon>
        <taxon>Ascomycota</taxon>
        <taxon>Pezizomycotina</taxon>
        <taxon>Dothideomycetes</taxon>
        <taxon>Pleosporomycetidae</taxon>
        <taxon>Pleosporales</taxon>
        <taxon>Pleosporineae</taxon>
        <taxon>Phaeosphaeriaceae</taxon>
        <taxon>Parastagonospora</taxon>
    </lineage>
</organism>
<keyword evidence="7" id="KW-1185">Reference proteome</keyword>
<accession>A0A7U2NPL0</accession>
<sequence length="164" mass="18092">MSDSTKSSTLPSAETPNRATASCFCSAVQLSFPTTGPGIANITICNCTDCRKITASMFASNFSISDDYLIHERGQSNLKTYSTKHGVQSGKTMTNYFCQTCGTLMYRVGERFPGWRILRLGTLDDLDLVEGVMKPRFEQFVKSRAGWLDGPNVEGVQRFEDGAF</sequence>
<evidence type="ECO:0000256" key="3">
    <source>
        <dbReference type="ARBA" id="ARBA00022833"/>
    </source>
</evidence>
<comment type="similarity">
    <text evidence="1">Belongs to the Gfa family.</text>
</comment>
<dbReference type="PANTHER" id="PTHR33337">
    <property type="entry name" value="GFA DOMAIN-CONTAINING PROTEIN"/>
    <property type="match status" value="1"/>
</dbReference>
<evidence type="ECO:0000259" key="5">
    <source>
        <dbReference type="PROSITE" id="PS51891"/>
    </source>
</evidence>
<evidence type="ECO:0000313" key="6">
    <source>
        <dbReference type="EMBL" id="QRD05773.1"/>
    </source>
</evidence>
<keyword evidence="3" id="KW-0862">Zinc</keyword>
<name>A0A7U2NPL0_PHANO</name>
<dbReference type="KEGG" id="pno:SNOG_06047"/>
<dbReference type="VEuPathDB" id="FungiDB:JI435_060470"/>
<dbReference type="GO" id="GO:0046872">
    <property type="term" value="F:metal ion binding"/>
    <property type="evidence" value="ECO:0007669"/>
    <property type="project" value="UniProtKB-KW"/>
</dbReference>
<evidence type="ECO:0000256" key="4">
    <source>
        <dbReference type="ARBA" id="ARBA00023239"/>
    </source>
</evidence>
<dbReference type="InterPro" id="IPR011057">
    <property type="entry name" value="Mss4-like_sf"/>
</dbReference>
<keyword evidence="2" id="KW-0479">Metal-binding</keyword>
<gene>
    <name evidence="6" type="ORF">JI435_060470</name>
</gene>
<feature type="domain" description="CENP-V/GFA" evidence="5">
    <location>
        <begin position="19"/>
        <end position="138"/>
    </location>
</feature>
<protein>
    <recommendedName>
        <fullName evidence="5">CENP-V/GFA domain-containing protein</fullName>
    </recommendedName>
</protein>
<proteinExistence type="inferred from homology"/>
<dbReference type="PANTHER" id="PTHR33337:SF8">
    <property type="entry name" value="CENP-V_GFA DOMAIN-CONTAINING PROTEIN"/>
    <property type="match status" value="1"/>
</dbReference>
<dbReference type="OrthoDB" id="428768at2759"/>
<dbReference type="GO" id="GO:0016846">
    <property type="term" value="F:carbon-sulfur lyase activity"/>
    <property type="evidence" value="ECO:0007669"/>
    <property type="project" value="InterPro"/>
</dbReference>
<dbReference type="AlphaFoldDB" id="A0A7U2NPL0"/>
<keyword evidence="4" id="KW-0456">Lyase</keyword>
<dbReference type="RefSeq" id="XP_001796435.1">
    <property type="nucleotide sequence ID" value="XM_001796383.1"/>
</dbReference>
<dbReference type="EMBL" id="CP069041">
    <property type="protein sequence ID" value="QRD05773.1"/>
    <property type="molecule type" value="Genomic_DNA"/>
</dbReference>
<evidence type="ECO:0000256" key="1">
    <source>
        <dbReference type="ARBA" id="ARBA00005495"/>
    </source>
</evidence>
<dbReference type="Pfam" id="PF04828">
    <property type="entry name" value="GFA"/>
    <property type="match status" value="1"/>
</dbReference>
<dbReference type="OMA" id="MYSENHT"/>
<dbReference type="PROSITE" id="PS51891">
    <property type="entry name" value="CENP_V_GFA"/>
    <property type="match status" value="1"/>
</dbReference>
<dbReference type="Gene3D" id="3.90.1590.10">
    <property type="entry name" value="glutathione-dependent formaldehyde- activating enzyme (gfa)"/>
    <property type="match status" value="1"/>
</dbReference>